<dbReference type="EC" id="2.7.1.-" evidence="6"/>
<evidence type="ECO:0000313" key="9">
    <source>
        <dbReference type="Proteomes" id="UP000703661"/>
    </source>
</evidence>
<comment type="pathway">
    <text evidence="1">Carbohydrate degradation; glycolysis; D-glyceraldehyde 3-phosphate and glycerone phosphate from D-glucose: step 1/4.</text>
</comment>
<dbReference type="GO" id="GO:0001678">
    <property type="term" value="P:intracellular glucose homeostasis"/>
    <property type="evidence" value="ECO:0007669"/>
    <property type="project" value="InterPro"/>
</dbReference>
<evidence type="ECO:0000256" key="4">
    <source>
        <dbReference type="ARBA" id="ARBA00044613"/>
    </source>
</evidence>
<dbReference type="EMBL" id="JAAAID010000105">
    <property type="protein sequence ID" value="KAG0022435.1"/>
    <property type="molecule type" value="Genomic_DNA"/>
</dbReference>
<evidence type="ECO:0000256" key="3">
    <source>
        <dbReference type="ARBA" id="ARBA00023152"/>
    </source>
</evidence>
<evidence type="ECO:0000256" key="5">
    <source>
        <dbReference type="ARBA" id="ARBA00047905"/>
    </source>
</evidence>
<dbReference type="GO" id="GO:0006006">
    <property type="term" value="P:glucose metabolic process"/>
    <property type="evidence" value="ECO:0007669"/>
    <property type="project" value="TreeGrafter"/>
</dbReference>
<keyword evidence="6" id="KW-0808">Transferase</keyword>
<evidence type="ECO:0000256" key="1">
    <source>
        <dbReference type="ARBA" id="ARBA00004888"/>
    </source>
</evidence>
<dbReference type="PANTHER" id="PTHR19443">
    <property type="entry name" value="HEXOKINASE"/>
    <property type="match status" value="1"/>
</dbReference>
<dbReference type="Gene3D" id="1.10.287.1250">
    <property type="match status" value="1"/>
</dbReference>
<dbReference type="InterPro" id="IPR001312">
    <property type="entry name" value="Hexokinase"/>
</dbReference>
<organism evidence="8 9">
    <name type="scientific">Entomortierella chlamydospora</name>
    <dbReference type="NCBI Taxonomy" id="101097"/>
    <lineage>
        <taxon>Eukaryota</taxon>
        <taxon>Fungi</taxon>
        <taxon>Fungi incertae sedis</taxon>
        <taxon>Mucoromycota</taxon>
        <taxon>Mortierellomycotina</taxon>
        <taxon>Mortierellomycetes</taxon>
        <taxon>Mortierellales</taxon>
        <taxon>Mortierellaceae</taxon>
        <taxon>Entomortierella</taxon>
    </lineage>
</organism>
<evidence type="ECO:0000259" key="7">
    <source>
        <dbReference type="Pfam" id="PF00349"/>
    </source>
</evidence>
<sequence length="89" mass="10046">MLPHSLILKRNAKWSEEQCQEVEAIAKDFTVSTEQLEAMATYFVQQMQEGLKHENSPDLAMIPSFITGRPNGHERGNYLALDLGGTNLR</sequence>
<accession>A0A9P6N3N9</accession>
<proteinExistence type="inferred from homology"/>
<keyword evidence="6" id="KW-0067">ATP-binding</keyword>
<evidence type="ECO:0000256" key="6">
    <source>
        <dbReference type="RuleBase" id="RU362007"/>
    </source>
</evidence>
<dbReference type="GO" id="GO:0005536">
    <property type="term" value="F:D-glucose binding"/>
    <property type="evidence" value="ECO:0007669"/>
    <property type="project" value="InterPro"/>
</dbReference>
<keyword evidence="6" id="KW-0547">Nucleotide-binding</keyword>
<dbReference type="SUPFAM" id="SSF53067">
    <property type="entry name" value="Actin-like ATPase domain"/>
    <property type="match status" value="1"/>
</dbReference>
<dbReference type="PANTHER" id="PTHR19443:SF16">
    <property type="entry name" value="HEXOKINASE TYPE 1-RELATED"/>
    <property type="match status" value="1"/>
</dbReference>
<dbReference type="GO" id="GO:0008865">
    <property type="term" value="F:fructokinase activity"/>
    <property type="evidence" value="ECO:0007669"/>
    <property type="project" value="TreeGrafter"/>
</dbReference>
<dbReference type="InterPro" id="IPR043129">
    <property type="entry name" value="ATPase_NBD"/>
</dbReference>
<evidence type="ECO:0000313" key="8">
    <source>
        <dbReference type="EMBL" id="KAG0022435.1"/>
    </source>
</evidence>
<dbReference type="GO" id="GO:0005829">
    <property type="term" value="C:cytosol"/>
    <property type="evidence" value="ECO:0007669"/>
    <property type="project" value="TreeGrafter"/>
</dbReference>
<comment type="catalytic activity">
    <reaction evidence="5">
        <text>D-fructose + ATP = D-fructose 6-phosphate + ADP + H(+)</text>
        <dbReference type="Rhea" id="RHEA:16125"/>
        <dbReference type="ChEBI" id="CHEBI:15378"/>
        <dbReference type="ChEBI" id="CHEBI:30616"/>
        <dbReference type="ChEBI" id="CHEBI:37721"/>
        <dbReference type="ChEBI" id="CHEBI:61527"/>
        <dbReference type="ChEBI" id="CHEBI:456216"/>
        <dbReference type="EC" id="2.7.1.1"/>
    </reaction>
    <physiologicalReaction direction="left-to-right" evidence="5">
        <dbReference type="Rhea" id="RHEA:16126"/>
    </physiologicalReaction>
</comment>
<comment type="pathway">
    <text evidence="2">Carbohydrate metabolism; hexose metabolism.</text>
</comment>
<comment type="caution">
    <text evidence="8">The sequence shown here is derived from an EMBL/GenBank/DDBJ whole genome shotgun (WGS) entry which is preliminary data.</text>
</comment>
<dbReference type="AlphaFoldDB" id="A0A9P6N3N9"/>
<dbReference type="Proteomes" id="UP000703661">
    <property type="component" value="Unassembled WGS sequence"/>
</dbReference>
<comment type="similarity">
    <text evidence="6">Belongs to the hexokinase family.</text>
</comment>
<gene>
    <name evidence="8" type="primary">GLK1_1</name>
    <name evidence="8" type="ORF">BGZ80_000274</name>
</gene>
<dbReference type="GO" id="GO:0006096">
    <property type="term" value="P:glycolytic process"/>
    <property type="evidence" value="ECO:0007669"/>
    <property type="project" value="UniProtKB-KW"/>
</dbReference>
<dbReference type="GO" id="GO:0005739">
    <property type="term" value="C:mitochondrion"/>
    <property type="evidence" value="ECO:0007669"/>
    <property type="project" value="TreeGrafter"/>
</dbReference>
<protein>
    <recommendedName>
        <fullName evidence="6">Phosphotransferase</fullName>
        <ecNumber evidence="6">2.7.1.-</ecNumber>
    </recommendedName>
</protein>
<keyword evidence="9" id="KW-1185">Reference proteome</keyword>
<dbReference type="PROSITE" id="PS51748">
    <property type="entry name" value="HEXOKINASE_2"/>
    <property type="match status" value="1"/>
</dbReference>
<dbReference type="GO" id="GO:0005524">
    <property type="term" value="F:ATP binding"/>
    <property type="evidence" value="ECO:0007669"/>
    <property type="project" value="UniProtKB-UniRule"/>
</dbReference>
<name>A0A9P6N3N9_9FUNG</name>
<dbReference type="InterPro" id="IPR022672">
    <property type="entry name" value="Hexokinase_N"/>
</dbReference>
<feature type="domain" description="Hexokinase N-terminal" evidence="7">
    <location>
        <begin position="22"/>
        <end position="89"/>
    </location>
</feature>
<evidence type="ECO:0000256" key="2">
    <source>
        <dbReference type="ARBA" id="ARBA00005028"/>
    </source>
</evidence>
<comment type="catalytic activity">
    <reaction evidence="4">
        <text>a D-hexose + ATP = a D-hexose 6-phosphate + ADP + H(+)</text>
        <dbReference type="Rhea" id="RHEA:22740"/>
        <dbReference type="ChEBI" id="CHEBI:4194"/>
        <dbReference type="ChEBI" id="CHEBI:15378"/>
        <dbReference type="ChEBI" id="CHEBI:30616"/>
        <dbReference type="ChEBI" id="CHEBI:229467"/>
        <dbReference type="ChEBI" id="CHEBI:456216"/>
        <dbReference type="EC" id="2.7.1.1"/>
    </reaction>
    <physiologicalReaction direction="left-to-right" evidence="4">
        <dbReference type="Rhea" id="RHEA:22741"/>
    </physiologicalReaction>
</comment>
<dbReference type="GO" id="GO:0004340">
    <property type="term" value="F:glucokinase activity"/>
    <property type="evidence" value="ECO:0007669"/>
    <property type="project" value="TreeGrafter"/>
</dbReference>
<reference evidence="8" key="1">
    <citation type="journal article" date="2020" name="Fungal Divers.">
        <title>Resolving the Mortierellaceae phylogeny through synthesis of multi-gene phylogenetics and phylogenomics.</title>
        <authorList>
            <person name="Vandepol N."/>
            <person name="Liber J."/>
            <person name="Desiro A."/>
            <person name="Na H."/>
            <person name="Kennedy M."/>
            <person name="Barry K."/>
            <person name="Grigoriev I.V."/>
            <person name="Miller A.N."/>
            <person name="O'Donnell K."/>
            <person name="Stajich J.E."/>
            <person name="Bonito G."/>
        </authorList>
    </citation>
    <scope>NUCLEOTIDE SEQUENCE</scope>
    <source>
        <strain evidence="8">NRRL 2769</strain>
    </source>
</reference>
<keyword evidence="6" id="KW-0418">Kinase</keyword>
<dbReference type="Pfam" id="PF00349">
    <property type="entry name" value="Hexokinase_1"/>
    <property type="match status" value="1"/>
</dbReference>
<dbReference type="Gene3D" id="3.30.420.40">
    <property type="match status" value="1"/>
</dbReference>
<keyword evidence="3 6" id="KW-0324">Glycolysis</keyword>